<gene>
    <name evidence="1" type="ORF">O1611_g1214</name>
</gene>
<dbReference type="Proteomes" id="UP001153332">
    <property type="component" value="Unassembled WGS sequence"/>
</dbReference>
<organism evidence="1 2">
    <name type="scientific">Lasiodiplodia mahajangana</name>
    <dbReference type="NCBI Taxonomy" id="1108764"/>
    <lineage>
        <taxon>Eukaryota</taxon>
        <taxon>Fungi</taxon>
        <taxon>Dikarya</taxon>
        <taxon>Ascomycota</taxon>
        <taxon>Pezizomycotina</taxon>
        <taxon>Dothideomycetes</taxon>
        <taxon>Dothideomycetes incertae sedis</taxon>
        <taxon>Botryosphaeriales</taxon>
        <taxon>Botryosphaeriaceae</taxon>
        <taxon>Lasiodiplodia</taxon>
    </lineage>
</organism>
<name>A0ACC2JYA9_9PEZI</name>
<accession>A0ACC2JYA9</accession>
<evidence type="ECO:0000313" key="1">
    <source>
        <dbReference type="EMBL" id="KAJ8132406.1"/>
    </source>
</evidence>
<comment type="caution">
    <text evidence="1">The sequence shown here is derived from an EMBL/GenBank/DDBJ whole genome shotgun (WGS) entry which is preliminary data.</text>
</comment>
<reference evidence="1" key="1">
    <citation type="submission" date="2022-12" db="EMBL/GenBank/DDBJ databases">
        <title>Genome Sequence of Lasiodiplodia mahajangana.</title>
        <authorList>
            <person name="Buettner E."/>
        </authorList>
    </citation>
    <scope>NUCLEOTIDE SEQUENCE</scope>
    <source>
        <strain evidence="1">VT137</strain>
    </source>
</reference>
<sequence>MELSNREKEGFPLIPTIESDNEDSSLTQLQHISSGQDDQGINSSTNTKRKNVQPGSSAKPRPNKMRKLGKKELNNRKDELKFESIFDLSARVGQSSSENDKYTPEQHKRHETQLHEALTIFGKDIEKAGYETNYPNELFRVKGMRTALRDYQVVGAAFMVRQERLRNDSRGSIIADDMGIGKTIQSIACMMTNPPSAKAKNEGRGATLIVAPNQGLLNQWSNELETHGILDSDDICLYAGGGKMKAPGIRGHRFVLATYSQVQKDFKLHNTKAKKGAGALFNVEFYRIILDEGDNIKNSHGSTSKACIELEATVRHVLSGTPIRNSIQGHIIQIAGRLATYANEGEEDFEKKWGKPKSNSDPDRIMQILAYRMLRREAGRFFLGRAVCELPESNIENRILDLSDEEAIISRHMEEALLCREAEAKDGIQNPELGPDPPRSNYHVRCTRLRQAADHPFLLEACLRECLTSSELEALIAEIVENRHSKSICEPTRSSSSPFEPSIYEMALDIKSHLDDTLSSHGNDCCLECFSLEQLHELPLQWIEKLDLSAPAAARLLLMCLNQRGGFDPKSLLGKSPVKPTSEVFKTTDGRSISVIPPDEMSMRHLGADYNGIQLRISSKCCGWLNKCDKLGQVTPSTKTVAAINIVNEWQDRAPDDKIVIFTEWIATAMVLGRLLNKSNVNFVYYNGEMSTKSKEKSLEAFKNDPNIKVMVASMGTGNVGLNITAANRMIIMNPWWNYAAETQAFGRVKRHGQRKPTYLVRLFGKDTIDERIFTLQEKKETDIKEAMSQGRKSKPLTHQEKRWLMGDRAALENPFIDSDDETIREEDSSEED</sequence>
<evidence type="ECO:0000313" key="2">
    <source>
        <dbReference type="Proteomes" id="UP001153332"/>
    </source>
</evidence>
<protein>
    <submittedName>
        <fullName evidence="1">Uncharacterized protein</fullName>
    </submittedName>
</protein>
<proteinExistence type="predicted"/>
<dbReference type="EMBL" id="JAPUUL010000133">
    <property type="protein sequence ID" value="KAJ8132406.1"/>
    <property type="molecule type" value="Genomic_DNA"/>
</dbReference>
<keyword evidence="2" id="KW-1185">Reference proteome</keyword>